<reference evidence="7 8" key="1">
    <citation type="submission" date="2016-11" db="EMBL/GenBank/DDBJ databases">
        <authorList>
            <person name="Jaros S."/>
            <person name="Januszkiewicz K."/>
            <person name="Wedrychowicz H."/>
        </authorList>
    </citation>
    <scope>NUCLEOTIDE SEQUENCE [LARGE SCALE GENOMIC DNA]</scope>
    <source>
        <strain evidence="7 8">DSM 24574</strain>
    </source>
</reference>
<comment type="subunit">
    <text evidence="3">NDH-1 is composed of 14 different subunits. Subunits NuoB, C, D, E, F, and G constitute the peripheral sector of the complex.</text>
</comment>
<keyword evidence="3 5" id="KW-0874">Quinone</keyword>
<name>A0A1M5U3M4_9BACT</name>
<dbReference type="EC" id="7.1.1.-" evidence="3"/>
<dbReference type="Gene3D" id="3.30.460.80">
    <property type="entry name" value="NADH:ubiquinone oxidoreductase, 30kDa subunit"/>
    <property type="match status" value="1"/>
</dbReference>
<comment type="catalytic activity">
    <reaction evidence="3 5">
        <text>a quinone + NADH + 5 H(+)(in) = a quinol + NAD(+) + 4 H(+)(out)</text>
        <dbReference type="Rhea" id="RHEA:57888"/>
        <dbReference type="ChEBI" id="CHEBI:15378"/>
        <dbReference type="ChEBI" id="CHEBI:24646"/>
        <dbReference type="ChEBI" id="CHEBI:57540"/>
        <dbReference type="ChEBI" id="CHEBI:57945"/>
        <dbReference type="ChEBI" id="CHEBI:132124"/>
    </reaction>
</comment>
<keyword evidence="2 3" id="KW-0813">Transport</keyword>
<sequence>MPAFESILTLVQNTCTHTPPVVDDSASPKAIVVAAEDLLAVAQQLFTSPETYFDMLSCVTGIDNGPPANTMEVAYNLYSIPFHTHLMLKVKVSREKPEVPSLSGLWKTANWQEREIFDMYGIHFTGHPDLRRILMPEDWEGHPLRKDYTHQGYYRDIKVAY</sequence>
<dbReference type="Proteomes" id="UP000184212">
    <property type="component" value="Unassembled WGS sequence"/>
</dbReference>
<dbReference type="InterPro" id="IPR020396">
    <property type="entry name" value="NADH_UbQ_OxRdtase_CS"/>
</dbReference>
<dbReference type="InterPro" id="IPR001268">
    <property type="entry name" value="NADH_UbQ_OxRdtase_30kDa_su"/>
</dbReference>
<proteinExistence type="inferred from homology"/>
<evidence type="ECO:0000256" key="1">
    <source>
        <dbReference type="ARBA" id="ARBA00007569"/>
    </source>
</evidence>
<dbReference type="GO" id="GO:0050136">
    <property type="term" value="F:NADH dehydrogenase (quinone) (non-electrogenic) activity"/>
    <property type="evidence" value="ECO:0007669"/>
    <property type="project" value="UniProtKB-UniRule"/>
</dbReference>
<keyword evidence="3 4" id="KW-0520">NAD</keyword>
<evidence type="ECO:0000313" key="7">
    <source>
        <dbReference type="EMBL" id="SHH57461.1"/>
    </source>
</evidence>
<dbReference type="Pfam" id="PF00329">
    <property type="entry name" value="Complex1_30kDa"/>
    <property type="match status" value="1"/>
</dbReference>
<dbReference type="GO" id="GO:0005886">
    <property type="term" value="C:plasma membrane"/>
    <property type="evidence" value="ECO:0007669"/>
    <property type="project" value="UniProtKB-SubCell"/>
</dbReference>
<evidence type="ECO:0000256" key="3">
    <source>
        <dbReference type="HAMAP-Rule" id="MF_01357"/>
    </source>
</evidence>
<dbReference type="InterPro" id="IPR037232">
    <property type="entry name" value="NADH_quin_OxRdtase_su_C/D-like"/>
</dbReference>
<dbReference type="OrthoDB" id="9803286at2"/>
<gene>
    <name evidence="3" type="primary">nuoC</name>
    <name evidence="7" type="ORF">SAMN04488109_4434</name>
</gene>
<evidence type="ECO:0000256" key="4">
    <source>
        <dbReference type="RuleBase" id="RU003456"/>
    </source>
</evidence>
<evidence type="ECO:0000313" key="8">
    <source>
        <dbReference type="Proteomes" id="UP000184212"/>
    </source>
</evidence>
<protein>
    <recommendedName>
        <fullName evidence="3">NADH-quinone oxidoreductase subunit C</fullName>
        <ecNumber evidence="3">7.1.1.-</ecNumber>
    </recommendedName>
    <alternativeName>
        <fullName evidence="3">NADH dehydrogenase I subunit C</fullName>
    </alternativeName>
    <alternativeName>
        <fullName evidence="3">NDH-1 subunit C</fullName>
    </alternativeName>
</protein>
<evidence type="ECO:0000256" key="2">
    <source>
        <dbReference type="ARBA" id="ARBA00022448"/>
    </source>
</evidence>
<dbReference type="RefSeq" id="WP_073138316.1">
    <property type="nucleotide sequence ID" value="NZ_FQWQ01000003.1"/>
</dbReference>
<dbReference type="GO" id="GO:0008137">
    <property type="term" value="F:NADH dehydrogenase (ubiquinone) activity"/>
    <property type="evidence" value="ECO:0007669"/>
    <property type="project" value="InterPro"/>
</dbReference>
<keyword evidence="3" id="KW-1003">Cell membrane</keyword>
<dbReference type="PANTHER" id="PTHR10884">
    <property type="entry name" value="NADH DEHYDROGENASE UBIQUINONE IRON-SULFUR PROTEIN 3"/>
    <property type="match status" value="1"/>
</dbReference>
<dbReference type="InterPro" id="IPR010218">
    <property type="entry name" value="NADH_DH_suC"/>
</dbReference>
<dbReference type="PANTHER" id="PTHR10884:SF14">
    <property type="entry name" value="NADH DEHYDROGENASE [UBIQUINONE] IRON-SULFUR PROTEIN 3, MITOCHONDRIAL"/>
    <property type="match status" value="1"/>
</dbReference>
<keyword evidence="8" id="KW-1185">Reference proteome</keyword>
<organism evidence="7 8">
    <name type="scientific">Chryseolinea serpens</name>
    <dbReference type="NCBI Taxonomy" id="947013"/>
    <lineage>
        <taxon>Bacteria</taxon>
        <taxon>Pseudomonadati</taxon>
        <taxon>Bacteroidota</taxon>
        <taxon>Cytophagia</taxon>
        <taxon>Cytophagales</taxon>
        <taxon>Fulvivirgaceae</taxon>
        <taxon>Chryseolinea</taxon>
    </lineage>
</organism>
<dbReference type="GO" id="GO:0048038">
    <property type="term" value="F:quinone binding"/>
    <property type="evidence" value="ECO:0007669"/>
    <property type="project" value="UniProtKB-KW"/>
</dbReference>
<keyword evidence="3" id="KW-0472">Membrane</keyword>
<dbReference type="NCBIfam" id="TIGR01961">
    <property type="entry name" value="NuoC_fam"/>
    <property type="match status" value="1"/>
</dbReference>
<evidence type="ECO:0000259" key="6">
    <source>
        <dbReference type="Pfam" id="PF00329"/>
    </source>
</evidence>
<comment type="function">
    <text evidence="3">NDH-1 shuttles electrons from NADH, via FMN and iron-sulfur (Fe-S) centers, to quinones in the respiratory chain. The immediate electron acceptor for the enzyme in this species is believed to be a menaquinone. Couples the redox reaction to proton translocation (for every two electrons transferred, four hydrogen ions are translocated across the cytoplasmic membrane), and thus conserves the redox energy in a proton gradient.</text>
</comment>
<dbReference type="EMBL" id="FQWQ01000003">
    <property type="protein sequence ID" value="SHH57461.1"/>
    <property type="molecule type" value="Genomic_DNA"/>
</dbReference>
<dbReference type="PROSITE" id="PS00542">
    <property type="entry name" value="COMPLEX1_30K"/>
    <property type="match status" value="1"/>
</dbReference>
<accession>A0A1M5U3M4</accession>
<comment type="subcellular location">
    <subcellularLocation>
        <location evidence="3">Cell membrane</location>
        <topology evidence="3">Peripheral membrane protein</topology>
        <orientation evidence="3">Cytoplasmic side</orientation>
    </subcellularLocation>
</comment>
<dbReference type="HAMAP" id="MF_01357">
    <property type="entry name" value="NDH1_NuoC"/>
    <property type="match status" value="1"/>
</dbReference>
<keyword evidence="3 4" id="KW-1278">Translocase</keyword>
<dbReference type="STRING" id="947013.SAMN04488109_4434"/>
<evidence type="ECO:0000256" key="5">
    <source>
        <dbReference type="RuleBase" id="RU003582"/>
    </source>
</evidence>
<dbReference type="AlphaFoldDB" id="A0A1M5U3M4"/>
<feature type="domain" description="NADH:ubiquinone oxidoreductase 30kDa subunit" evidence="6">
    <location>
        <begin position="31"/>
        <end position="153"/>
    </location>
</feature>
<dbReference type="SUPFAM" id="SSF143243">
    <property type="entry name" value="Nqo5-like"/>
    <property type="match status" value="1"/>
</dbReference>
<comment type="similarity">
    <text evidence="1 3 4">Belongs to the complex I 30 kDa subunit family.</text>
</comment>